<sequence>MAEMASSKVGCSLKIYEAKANHLSPAAVVALAGSVVIQIRINLRYQLFVKAYDIEFLVDEIITPEFVTHVTVPLDFLLSGLSMMIVSEALANLKVDAKVIDYSSPRIANFVVNMAKLRGIAVSDFITVAEISTNKIDYIREEEFDRISRKLNLENVHSSIDNSLLVMQNVKSEDQSS</sequence>
<reference evidence="1 2" key="1">
    <citation type="journal article" date="2019" name="Genome Biol. Evol.">
        <title>Insights into the evolution of the New World diploid cottons (Gossypium, subgenus Houzingenia) based on genome sequencing.</title>
        <authorList>
            <person name="Grover C.E."/>
            <person name="Arick M.A. 2nd"/>
            <person name="Thrash A."/>
            <person name="Conover J.L."/>
            <person name="Sanders W.S."/>
            <person name="Peterson D.G."/>
            <person name="Frelichowski J.E."/>
            <person name="Scheffler J.A."/>
            <person name="Scheffler B.E."/>
            <person name="Wendel J.F."/>
        </authorList>
    </citation>
    <scope>NUCLEOTIDE SEQUENCE [LARGE SCALE GENOMIC DNA]</scope>
    <source>
        <strain evidence="1">157</strain>
        <tissue evidence="1">Leaf</tissue>
    </source>
</reference>
<comment type="caution">
    <text evidence="1">The sequence shown here is derived from an EMBL/GenBank/DDBJ whole genome shotgun (WGS) entry which is preliminary data.</text>
</comment>
<accession>A0A7J8LKU4</accession>
<evidence type="ECO:0000313" key="1">
    <source>
        <dbReference type="EMBL" id="MBA0553051.1"/>
    </source>
</evidence>
<dbReference type="Proteomes" id="UP000593572">
    <property type="component" value="Unassembled WGS sequence"/>
</dbReference>
<proteinExistence type="predicted"/>
<keyword evidence="2" id="KW-1185">Reference proteome</keyword>
<gene>
    <name evidence="1" type="ORF">Golob_012269</name>
</gene>
<dbReference type="EMBL" id="JABEZX010000004">
    <property type="protein sequence ID" value="MBA0553051.1"/>
    <property type="molecule type" value="Genomic_DNA"/>
</dbReference>
<protein>
    <submittedName>
        <fullName evidence="1">Uncharacterized protein</fullName>
    </submittedName>
</protein>
<dbReference type="AlphaFoldDB" id="A0A7J8LKU4"/>
<organism evidence="1 2">
    <name type="scientific">Gossypium lobatum</name>
    <dbReference type="NCBI Taxonomy" id="34289"/>
    <lineage>
        <taxon>Eukaryota</taxon>
        <taxon>Viridiplantae</taxon>
        <taxon>Streptophyta</taxon>
        <taxon>Embryophyta</taxon>
        <taxon>Tracheophyta</taxon>
        <taxon>Spermatophyta</taxon>
        <taxon>Magnoliopsida</taxon>
        <taxon>eudicotyledons</taxon>
        <taxon>Gunneridae</taxon>
        <taxon>Pentapetalae</taxon>
        <taxon>rosids</taxon>
        <taxon>malvids</taxon>
        <taxon>Malvales</taxon>
        <taxon>Malvaceae</taxon>
        <taxon>Malvoideae</taxon>
        <taxon>Gossypium</taxon>
    </lineage>
</organism>
<name>A0A7J8LKU4_9ROSI</name>
<evidence type="ECO:0000313" key="2">
    <source>
        <dbReference type="Proteomes" id="UP000593572"/>
    </source>
</evidence>